<dbReference type="Proteomes" id="UP000237000">
    <property type="component" value="Unassembled WGS sequence"/>
</dbReference>
<dbReference type="AlphaFoldDB" id="A0A2P5E835"/>
<organism evidence="1 2">
    <name type="scientific">Trema orientale</name>
    <name type="common">Charcoal tree</name>
    <name type="synonym">Celtis orientalis</name>
    <dbReference type="NCBI Taxonomy" id="63057"/>
    <lineage>
        <taxon>Eukaryota</taxon>
        <taxon>Viridiplantae</taxon>
        <taxon>Streptophyta</taxon>
        <taxon>Embryophyta</taxon>
        <taxon>Tracheophyta</taxon>
        <taxon>Spermatophyta</taxon>
        <taxon>Magnoliopsida</taxon>
        <taxon>eudicotyledons</taxon>
        <taxon>Gunneridae</taxon>
        <taxon>Pentapetalae</taxon>
        <taxon>rosids</taxon>
        <taxon>fabids</taxon>
        <taxon>Rosales</taxon>
        <taxon>Cannabaceae</taxon>
        <taxon>Trema</taxon>
    </lineage>
</organism>
<protein>
    <submittedName>
        <fullName evidence="1">Uncharacterized protein</fullName>
    </submittedName>
</protein>
<proteinExistence type="predicted"/>
<dbReference type="EMBL" id="JXTC01000211">
    <property type="protein sequence ID" value="PON81650.1"/>
    <property type="molecule type" value="Genomic_DNA"/>
</dbReference>
<gene>
    <name evidence="1" type="ORF">TorRG33x02_225430</name>
</gene>
<sequence>MAEINETPDFAAGVALLTAYYMNENHEKFKKLEAQNTAVKAKERTNIPPIAAVLPKQSAITSHPQQFVAVGQYQLPNSVFSS</sequence>
<accession>A0A2P5E835</accession>
<reference evidence="2" key="1">
    <citation type="submission" date="2016-06" db="EMBL/GenBank/DDBJ databases">
        <title>Parallel loss of symbiosis genes in relatives of nitrogen-fixing non-legume Parasponia.</title>
        <authorList>
            <person name="Van Velzen R."/>
            <person name="Holmer R."/>
            <person name="Bu F."/>
            <person name="Rutten L."/>
            <person name="Van Zeijl A."/>
            <person name="Liu W."/>
            <person name="Santuari L."/>
            <person name="Cao Q."/>
            <person name="Sharma T."/>
            <person name="Shen D."/>
            <person name="Roswanjaya Y."/>
            <person name="Wardhani T."/>
            <person name="Kalhor M.S."/>
            <person name="Jansen J."/>
            <person name="Van den Hoogen J."/>
            <person name="Gungor B."/>
            <person name="Hartog M."/>
            <person name="Hontelez J."/>
            <person name="Verver J."/>
            <person name="Yang W.-C."/>
            <person name="Schijlen E."/>
            <person name="Repin R."/>
            <person name="Schilthuizen M."/>
            <person name="Schranz E."/>
            <person name="Heidstra R."/>
            <person name="Miyata K."/>
            <person name="Fedorova E."/>
            <person name="Kohlen W."/>
            <person name="Bisseling T."/>
            <person name="Smit S."/>
            <person name="Geurts R."/>
        </authorList>
    </citation>
    <scope>NUCLEOTIDE SEQUENCE [LARGE SCALE GENOMIC DNA]</scope>
    <source>
        <strain evidence="2">cv. RG33-2</strain>
    </source>
</reference>
<name>A0A2P5E835_TREOI</name>
<comment type="caution">
    <text evidence="1">The sequence shown here is derived from an EMBL/GenBank/DDBJ whole genome shotgun (WGS) entry which is preliminary data.</text>
</comment>
<evidence type="ECO:0000313" key="1">
    <source>
        <dbReference type="EMBL" id="PON81650.1"/>
    </source>
</evidence>
<evidence type="ECO:0000313" key="2">
    <source>
        <dbReference type="Proteomes" id="UP000237000"/>
    </source>
</evidence>
<keyword evidence="2" id="KW-1185">Reference proteome</keyword>
<dbReference type="InParanoid" id="A0A2P5E835"/>